<gene>
    <name evidence="3 7" type="primary">coaBC</name>
    <name evidence="7" type="ORF">H5S09_01740</name>
</gene>
<proteinExistence type="inferred from homology"/>
<dbReference type="InterPro" id="IPR007085">
    <property type="entry name" value="DNA/pantothenate-metab_flavo_C"/>
</dbReference>
<dbReference type="Proteomes" id="UP000517106">
    <property type="component" value="Unassembled WGS sequence"/>
</dbReference>
<keyword evidence="8" id="KW-1185">Reference proteome</keyword>
<dbReference type="AlphaFoldDB" id="A0A7W3UKM3"/>
<feature type="binding site" evidence="3">
    <location>
        <position position="323"/>
    </location>
    <ligand>
        <name>CTP</name>
        <dbReference type="ChEBI" id="CHEBI:37563"/>
    </ligand>
</feature>
<evidence type="ECO:0000256" key="4">
    <source>
        <dbReference type="RuleBase" id="RU364078"/>
    </source>
</evidence>
<sequence>MTRIAVYLTGSIAAYKGIEVVRELQKSGYEVRVGMTKAATKLVNPATLFALTKKPVLTNLWDEDSTPIPHIELADWTELAVVVPASADIIAKMAGGIADDAVSTTLLATAAPKIVVPAMNSHMWMAPATRRNIAQLKEDGVNIMAPVTGRLAEGYAGRGRLPEPAAICRYIADFLANTDLLKNKKVIITAGGTRENIDPVRFIGNRSSGKMGIAIANAAAHAGADVTLIVGQVSVELPQSPQIKIVHVTTTEDLFNALQKRFAAADILIMAAAVADYRPVEFIDHKIKKSANNYNFSLSLTETTDVLKEIASKKRADQLVVGFAAETDDLLQNANNKLTSKNADMIVANNVGGTQGAFGSDQNQVTVLQKNQDPIKWPRQSKMQIANQLIELISLKLKQGD</sequence>
<dbReference type="Pfam" id="PF04127">
    <property type="entry name" value="DFP"/>
    <property type="match status" value="1"/>
</dbReference>
<dbReference type="EC" id="6.3.2.5" evidence="3"/>
<keyword evidence="3" id="KW-0511">Multifunctional enzyme</keyword>
<evidence type="ECO:0000256" key="1">
    <source>
        <dbReference type="ARBA" id="ARBA00022793"/>
    </source>
</evidence>
<comment type="function">
    <text evidence="4">Catalyzes two steps in the biosynthesis of coenzyme A. In the first step cysteine is conjugated to 4'-phosphopantothenate to form 4-phosphopantothenoylcysteine, in the latter compound is decarboxylated to form 4'-phosphopantotheine.</text>
</comment>
<accession>A0A7W3UKM3</accession>
<dbReference type="InterPro" id="IPR035929">
    <property type="entry name" value="CoaB-like_sf"/>
</dbReference>
<dbReference type="GO" id="GO:0004633">
    <property type="term" value="F:phosphopantothenoylcysteine decarboxylase activity"/>
    <property type="evidence" value="ECO:0007669"/>
    <property type="project" value="UniProtKB-UniRule"/>
</dbReference>
<comment type="cofactor">
    <cofactor evidence="3">
        <name>Mg(2+)</name>
        <dbReference type="ChEBI" id="CHEBI:18420"/>
    </cofactor>
</comment>
<feature type="binding site" evidence="3">
    <location>
        <position position="286"/>
    </location>
    <ligand>
        <name>CTP</name>
        <dbReference type="ChEBI" id="CHEBI:37563"/>
    </ligand>
</feature>
<dbReference type="GO" id="GO:0015937">
    <property type="term" value="P:coenzyme A biosynthetic process"/>
    <property type="evidence" value="ECO:0007669"/>
    <property type="project" value="UniProtKB-UniRule"/>
</dbReference>
<feature type="binding site" evidence="3">
    <location>
        <position position="337"/>
    </location>
    <ligand>
        <name>CTP</name>
        <dbReference type="ChEBI" id="CHEBI:37563"/>
    </ligand>
</feature>
<evidence type="ECO:0000313" key="8">
    <source>
        <dbReference type="Proteomes" id="UP000517106"/>
    </source>
</evidence>
<dbReference type="Gene3D" id="3.40.50.1950">
    <property type="entry name" value="Flavin prenyltransferase-like"/>
    <property type="match status" value="1"/>
</dbReference>
<evidence type="ECO:0000259" key="6">
    <source>
        <dbReference type="Pfam" id="PF04127"/>
    </source>
</evidence>
<comment type="pathway">
    <text evidence="3 4">Cofactor biosynthesis; coenzyme A biosynthesis; CoA from (R)-pantothenate: step 3/5.</text>
</comment>
<evidence type="ECO:0000313" key="7">
    <source>
        <dbReference type="EMBL" id="MBB1096680.1"/>
    </source>
</evidence>
<dbReference type="GO" id="GO:0015941">
    <property type="term" value="P:pantothenate catabolic process"/>
    <property type="evidence" value="ECO:0007669"/>
    <property type="project" value="InterPro"/>
</dbReference>
<keyword evidence="3" id="KW-0479">Metal-binding</keyword>
<comment type="similarity">
    <text evidence="3 4">In the C-terminal section; belongs to the PPC synthetase family.</text>
</comment>
<evidence type="ECO:0000259" key="5">
    <source>
        <dbReference type="Pfam" id="PF02441"/>
    </source>
</evidence>
<comment type="similarity">
    <text evidence="3 4">In the N-terminal section; belongs to the HFCD (homo-oligomeric flavin containing Cys decarboxylase) superfamily.</text>
</comment>
<feature type="region of interest" description="Phosphopantothenate--cysteine ligase" evidence="3">
    <location>
        <begin position="186"/>
        <end position="401"/>
    </location>
</feature>
<dbReference type="UniPathway" id="UPA00241">
    <property type="reaction ID" value="UER00353"/>
</dbReference>
<comment type="caution">
    <text evidence="7">The sequence shown here is derived from an EMBL/GenBank/DDBJ whole genome shotgun (WGS) entry which is preliminary data.</text>
</comment>
<dbReference type="PANTHER" id="PTHR14359">
    <property type="entry name" value="HOMO-OLIGOMERIC FLAVIN CONTAINING CYS DECARBOXYLASE FAMILY"/>
    <property type="match status" value="1"/>
</dbReference>
<comment type="pathway">
    <text evidence="3 4">Cofactor biosynthesis; coenzyme A biosynthesis; CoA from (R)-pantothenate: step 2/5.</text>
</comment>
<feature type="domain" description="Flavoprotein" evidence="5">
    <location>
        <begin position="3"/>
        <end position="173"/>
    </location>
</feature>
<dbReference type="EC" id="4.1.1.36" evidence="3"/>
<keyword evidence="3 4" id="KW-0288">FMN</keyword>
<comment type="catalytic activity">
    <reaction evidence="3 4">
        <text>N-[(R)-4-phosphopantothenoyl]-L-cysteine + H(+) = (R)-4'-phosphopantetheine + CO2</text>
        <dbReference type="Rhea" id="RHEA:16793"/>
        <dbReference type="ChEBI" id="CHEBI:15378"/>
        <dbReference type="ChEBI" id="CHEBI:16526"/>
        <dbReference type="ChEBI" id="CHEBI:59458"/>
        <dbReference type="ChEBI" id="CHEBI:61723"/>
        <dbReference type="EC" id="4.1.1.36"/>
    </reaction>
</comment>
<organism evidence="7 8">
    <name type="scientific">Limosilactobacillus rudii</name>
    <dbReference type="NCBI Taxonomy" id="2759755"/>
    <lineage>
        <taxon>Bacteria</taxon>
        <taxon>Bacillati</taxon>
        <taxon>Bacillota</taxon>
        <taxon>Bacilli</taxon>
        <taxon>Lactobacillales</taxon>
        <taxon>Lactobacillaceae</taxon>
        <taxon>Limosilactobacillus</taxon>
    </lineage>
</organism>
<dbReference type="InterPro" id="IPR036551">
    <property type="entry name" value="Flavin_trans-like"/>
</dbReference>
<feature type="binding site" evidence="3">
    <location>
        <position position="341"/>
    </location>
    <ligand>
        <name>CTP</name>
        <dbReference type="ChEBI" id="CHEBI:37563"/>
    </ligand>
</feature>
<dbReference type="HAMAP" id="MF_02225">
    <property type="entry name" value="CoaBC"/>
    <property type="match status" value="1"/>
</dbReference>
<keyword evidence="1 3" id="KW-0210">Decarboxylase</keyword>
<comment type="function">
    <text evidence="3">Catalyzes two sequential steps in the biosynthesis of coenzyme A. In the first step cysteine is conjugated to 4'-phosphopantothenate to form 4-phosphopantothenoylcysteine. In the second step the latter compound is decarboxylated to form 4'-phosphopantotheine.</text>
</comment>
<keyword evidence="2 3" id="KW-0456">Lyase</keyword>
<reference evidence="7 8" key="1">
    <citation type="submission" date="2020-07" db="EMBL/GenBank/DDBJ databases">
        <title>Description of Limosilactobacillus balticus sp. nov., Limosilactobacillus agrestis sp. nov., Limosilactobacillus albertensis sp. nov., Limosilactobacillus rudii sp. nov., Limosilactobacillus fastidiosus sp. nov., five novel Limosilactobacillus species isolated from the vertebrate gastrointestinal tract, and proposal of 6 subspecies of Limosilactobacillus reuteri adapted to the gastrointestinal tract of specific vertebrate hosts.</title>
        <authorList>
            <person name="Li F."/>
            <person name="Cheng C."/>
            <person name="Zheng J."/>
            <person name="Quevedo R.M."/>
            <person name="Li J."/>
            <person name="Roos S."/>
            <person name="Gaenzle M.G."/>
            <person name="Walter J."/>
        </authorList>
    </citation>
    <scope>NUCLEOTIDE SEQUENCE [LARGE SCALE GENOMIC DNA]</scope>
    <source>
        <strain evidence="7 8">STM2_1</strain>
    </source>
</reference>
<dbReference type="Pfam" id="PF02441">
    <property type="entry name" value="Flavoprotein"/>
    <property type="match status" value="1"/>
</dbReference>
<dbReference type="PANTHER" id="PTHR14359:SF6">
    <property type="entry name" value="PHOSPHOPANTOTHENOYLCYSTEINE DECARBOXYLASE"/>
    <property type="match status" value="1"/>
</dbReference>
<dbReference type="GO" id="GO:0071513">
    <property type="term" value="C:phosphopantothenoylcysteine decarboxylase complex"/>
    <property type="evidence" value="ECO:0007669"/>
    <property type="project" value="TreeGrafter"/>
</dbReference>
<evidence type="ECO:0000256" key="3">
    <source>
        <dbReference type="HAMAP-Rule" id="MF_02225"/>
    </source>
</evidence>
<keyword evidence="3" id="KW-0460">Magnesium</keyword>
<dbReference type="GO" id="GO:0004632">
    <property type="term" value="F:phosphopantothenate--cysteine ligase activity"/>
    <property type="evidence" value="ECO:0007669"/>
    <property type="project" value="UniProtKB-UniRule"/>
</dbReference>
<feature type="binding site" evidence="3">
    <location>
        <position position="276"/>
    </location>
    <ligand>
        <name>CTP</name>
        <dbReference type="ChEBI" id="CHEBI:37563"/>
    </ligand>
</feature>
<keyword evidence="3 4" id="KW-0436">Ligase</keyword>
<dbReference type="GO" id="GO:0010181">
    <property type="term" value="F:FMN binding"/>
    <property type="evidence" value="ECO:0007669"/>
    <property type="project" value="UniProtKB-UniRule"/>
</dbReference>
<dbReference type="GO" id="GO:0046872">
    <property type="term" value="F:metal ion binding"/>
    <property type="evidence" value="ECO:0007669"/>
    <property type="project" value="UniProtKB-KW"/>
</dbReference>
<dbReference type="SUPFAM" id="SSF102645">
    <property type="entry name" value="CoaB-like"/>
    <property type="match status" value="1"/>
</dbReference>
<comment type="cofactor">
    <cofactor evidence="3">
        <name>FMN</name>
        <dbReference type="ChEBI" id="CHEBI:58210"/>
    </cofactor>
    <text evidence="3">Binds 1 FMN per subunit.</text>
</comment>
<dbReference type="InterPro" id="IPR003382">
    <property type="entry name" value="Flavoprotein"/>
</dbReference>
<protein>
    <recommendedName>
        <fullName evidence="3">Coenzyme A biosynthesis bifunctional protein CoaBC</fullName>
    </recommendedName>
    <alternativeName>
        <fullName evidence="3">DNA/pantothenate metabolism flavoprotein</fullName>
    </alternativeName>
    <alternativeName>
        <fullName evidence="3">Phosphopantothenoylcysteine synthetase/decarboxylase</fullName>
        <shortName evidence="3">PPCS-PPCDC</shortName>
    </alternativeName>
    <domain>
        <recommendedName>
            <fullName evidence="3">Phosphopantothenoylcysteine decarboxylase</fullName>
            <shortName evidence="3">PPC decarboxylase</shortName>
            <shortName evidence="3">PPC-DC</shortName>
            <ecNumber evidence="3">4.1.1.36</ecNumber>
        </recommendedName>
        <alternativeName>
            <fullName evidence="3">CoaC</fullName>
        </alternativeName>
    </domain>
    <domain>
        <recommendedName>
            <fullName evidence="3">Phosphopantothenate--cysteine ligase</fullName>
            <ecNumber evidence="3">6.3.2.5</ecNumber>
        </recommendedName>
        <alternativeName>
            <fullName evidence="3">CoaB</fullName>
        </alternativeName>
        <alternativeName>
            <fullName evidence="3">Phosphopantothenoylcysteine synthetase</fullName>
            <shortName evidence="3">PPC synthetase</shortName>
            <shortName evidence="3">PPC-S</shortName>
        </alternativeName>
    </domain>
</protein>
<feature type="region of interest" description="Phosphopantothenoylcysteine decarboxylase" evidence="3">
    <location>
        <begin position="1"/>
        <end position="185"/>
    </location>
</feature>
<evidence type="ECO:0000256" key="2">
    <source>
        <dbReference type="ARBA" id="ARBA00023239"/>
    </source>
</evidence>
<name>A0A7W3UKM3_9LACO</name>
<keyword evidence="3 4" id="KW-0285">Flavoprotein</keyword>
<dbReference type="Gene3D" id="3.40.50.10300">
    <property type="entry name" value="CoaB-like"/>
    <property type="match status" value="1"/>
</dbReference>
<dbReference type="InterPro" id="IPR005252">
    <property type="entry name" value="CoaBC"/>
</dbReference>
<dbReference type="NCBIfam" id="TIGR00521">
    <property type="entry name" value="coaBC_dfp"/>
    <property type="match status" value="1"/>
</dbReference>
<dbReference type="EMBL" id="JACIVA010000029">
    <property type="protein sequence ID" value="MBB1096680.1"/>
    <property type="molecule type" value="Genomic_DNA"/>
</dbReference>
<dbReference type="SUPFAM" id="SSF52507">
    <property type="entry name" value="Homo-oligomeric flavin-containing Cys decarboxylases, HFCD"/>
    <property type="match status" value="1"/>
</dbReference>
<dbReference type="RefSeq" id="WP_182595294.1">
    <property type="nucleotide sequence ID" value="NZ_JACIVA010000029.1"/>
</dbReference>
<feature type="domain" description="DNA/pantothenate metabolism flavoprotein C-terminal" evidence="6">
    <location>
        <begin position="181"/>
        <end position="393"/>
    </location>
</feature>
<comment type="catalytic activity">
    <reaction evidence="3 4">
        <text>(R)-4'-phosphopantothenate + L-cysteine + CTP = N-[(R)-4-phosphopantothenoyl]-L-cysteine + CMP + diphosphate + H(+)</text>
        <dbReference type="Rhea" id="RHEA:19397"/>
        <dbReference type="ChEBI" id="CHEBI:10986"/>
        <dbReference type="ChEBI" id="CHEBI:15378"/>
        <dbReference type="ChEBI" id="CHEBI:33019"/>
        <dbReference type="ChEBI" id="CHEBI:35235"/>
        <dbReference type="ChEBI" id="CHEBI:37563"/>
        <dbReference type="ChEBI" id="CHEBI:59458"/>
        <dbReference type="ChEBI" id="CHEBI:60377"/>
        <dbReference type="EC" id="6.3.2.5"/>
    </reaction>
</comment>
<comment type="caution">
    <text evidence="3">Lacks conserved residue(s) required for the propagation of feature annotation.</text>
</comment>